<comment type="caution">
    <text evidence="2">The sequence shown here is derived from an EMBL/GenBank/DDBJ whole genome shotgun (WGS) entry which is preliminary data.</text>
</comment>
<dbReference type="RefSeq" id="WP_117651803.1">
    <property type="nucleotide sequence ID" value="NZ_JANSKA010000003.1"/>
</dbReference>
<reference evidence="2 3" key="1">
    <citation type="submission" date="2022-08" db="EMBL/GenBank/DDBJ databases">
        <title>Tractidigestivibacter montrealensis type strain KD21.</title>
        <authorList>
            <person name="Diop K."/>
            <person name="Richard C."/>
            <person name="Routy B."/>
        </authorList>
    </citation>
    <scope>NUCLEOTIDE SEQUENCE [LARGE SCALE GENOMIC DNA]</scope>
    <source>
        <strain evidence="2 3">KD21</strain>
    </source>
</reference>
<protein>
    <submittedName>
        <fullName evidence="2">Uncharacterized protein</fullName>
    </submittedName>
</protein>
<proteinExistence type="predicted"/>
<dbReference type="EMBL" id="JANSKA010000003">
    <property type="protein sequence ID" value="MCR9036373.1"/>
    <property type="molecule type" value="Genomic_DNA"/>
</dbReference>
<dbReference type="Proteomes" id="UP001204320">
    <property type="component" value="Unassembled WGS sequence"/>
</dbReference>
<feature type="compositionally biased region" description="Low complexity" evidence="1">
    <location>
        <begin position="23"/>
        <end position="41"/>
    </location>
</feature>
<feature type="region of interest" description="Disordered" evidence="1">
    <location>
        <begin position="13"/>
        <end position="53"/>
    </location>
</feature>
<gene>
    <name evidence="2" type="ORF">NVS32_05340</name>
</gene>
<evidence type="ECO:0000313" key="2">
    <source>
        <dbReference type="EMBL" id="MCR9036373.1"/>
    </source>
</evidence>
<accession>A0ABT1Z829</accession>
<organism evidence="2 3">
    <name type="scientific">Tractidigestivibacter montrealensis</name>
    <dbReference type="NCBI Taxonomy" id="2972466"/>
    <lineage>
        <taxon>Bacteria</taxon>
        <taxon>Bacillati</taxon>
        <taxon>Actinomycetota</taxon>
        <taxon>Coriobacteriia</taxon>
        <taxon>Coriobacteriales</taxon>
        <taxon>Atopobiaceae</taxon>
        <taxon>Tractidigestivibacter</taxon>
    </lineage>
</organism>
<name>A0ABT1Z829_9ACTN</name>
<sequence>MDESDMKLAEQLREQLEANGAKTAFGAPAATPEAAPSKATPQGEQDDAGSLVEGPFAQAMAAYRKAKRSGDAEATAAAERHLQDVVRAELAGGAEPCSGDER</sequence>
<keyword evidence="3" id="KW-1185">Reference proteome</keyword>
<evidence type="ECO:0000256" key="1">
    <source>
        <dbReference type="SAM" id="MobiDB-lite"/>
    </source>
</evidence>
<evidence type="ECO:0000313" key="3">
    <source>
        <dbReference type="Proteomes" id="UP001204320"/>
    </source>
</evidence>